<dbReference type="InterPro" id="IPR009069">
    <property type="entry name" value="Cys_alpha_HP_mot_SF"/>
</dbReference>
<name>A0A3B3TM39_9TELE</name>
<feature type="compositionally biased region" description="Basic and acidic residues" evidence="1">
    <location>
        <begin position="1"/>
        <end position="19"/>
    </location>
</feature>
<sequence length="112" mass="12815">MKHNLSAEKVSRLLSRENGKPVLKPNRPLILKDSVGNRKPRKGEASCVTEMSLLMACWKQNNFVDSLCSNEINTFYTCVHKAERQKLLSGELIENCIYTQTSFFQLIKSLRP</sequence>
<organism evidence="2 3">
    <name type="scientific">Poecilia latipinna</name>
    <name type="common">sailfin molly</name>
    <dbReference type="NCBI Taxonomy" id="48699"/>
    <lineage>
        <taxon>Eukaryota</taxon>
        <taxon>Metazoa</taxon>
        <taxon>Chordata</taxon>
        <taxon>Craniata</taxon>
        <taxon>Vertebrata</taxon>
        <taxon>Euteleostomi</taxon>
        <taxon>Actinopterygii</taxon>
        <taxon>Neopterygii</taxon>
        <taxon>Teleostei</taxon>
        <taxon>Neoteleostei</taxon>
        <taxon>Acanthomorphata</taxon>
        <taxon>Ovalentaria</taxon>
        <taxon>Atherinomorphae</taxon>
        <taxon>Cyprinodontiformes</taxon>
        <taxon>Poeciliidae</taxon>
        <taxon>Poeciliinae</taxon>
        <taxon>Poecilia</taxon>
    </lineage>
</organism>
<dbReference type="PANTHER" id="PTHR31278:SF2">
    <property type="entry name" value="SMALL RIBOSOMAL SUBUNIT PROTEIN MS37"/>
    <property type="match status" value="1"/>
</dbReference>
<dbReference type="Proteomes" id="UP000261500">
    <property type="component" value="Unplaced"/>
</dbReference>
<reference evidence="2" key="1">
    <citation type="submission" date="2025-08" db="UniProtKB">
        <authorList>
            <consortium name="Ensembl"/>
        </authorList>
    </citation>
    <scope>IDENTIFICATION</scope>
</reference>
<reference evidence="2" key="2">
    <citation type="submission" date="2025-09" db="UniProtKB">
        <authorList>
            <consortium name="Ensembl"/>
        </authorList>
    </citation>
    <scope>IDENTIFICATION</scope>
</reference>
<dbReference type="GO" id="GO:0003723">
    <property type="term" value="F:RNA binding"/>
    <property type="evidence" value="ECO:0007669"/>
    <property type="project" value="TreeGrafter"/>
</dbReference>
<dbReference type="PANTHER" id="PTHR31278">
    <property type="entry name" value="CHCHD1"/>
    <property type="match status" value="1"/>
</dbReference>
<proteinExistence type="predicted"/>
<evidence type="ECO:0000313" key="3">
    <source>
        <dbReference type="Proteomes" id="UP000261500"/>
    </source>
</evidence>
<dbReference type="GO" id="GO:0005654">
    <property type="term" value="C:nucleoplasm"/>
    <property type="evidence" value="ECO:0007669"/>
    <property type="project" value="TreeGrafter"/>
</dbReference>
<feature type="region of interest" description="Disordered" evidence="1">
    <location>
        <begin position="1"/>
        <end position="26"/>
    </location>
</feature>
<dbReference type="Ensembl" id="ENSPLAT00000014355.1">
    <property type="protein sequence ID" value="ENSPLAP00000001668.1"/>
    <property type="gene ID" value="ENSPLAG00000002770.1"/>
</dbReference>
<dbReference type="InterPro" id="IPR033620">
    <property type="entry name" value="Ribosomal_mS37_met"/>
</dbReference>
<protein>
    <submittedName>
        <fullName evidence="2">Coiled-coil-helix-coiled-coil-helix domain containing 1</fullName>
    </submittedName>
</protein>
<evidence type="ECO:0000313" key="2">
    <source>
        <dbReference type="Ensembl" id="ENSPLAP00000001668.1"/>
    </source>
</evidence>
<dbReference type="SUPFAM" id="SSF47072">
    <property type="entry name" value="Cysteine alpha-hairpin motif"/>
    <property type="match status" value="1"/>
</dbReference>
<dbReference type="GO" id="GO:0032543">
    <property type="term" value="P:mitochondrial translation"/>
    <property type="evidence" value="ECO:0007669"/>
    <property type="project" value="InterPro"/>
</dbReference>
<dbReference type="AlphaFoldDB" id="A0A3B3TM39"/>
<evidence type="ECO:0000256" key="1">
    <source>
        <dbReference type="SAM" id="MobiDB-lite"/>
    </source>
</evidence>
<dbReference type="GO" id="GO:0005761">
    <property type="term" value="C:mitochondrial ribosome"/>
    <property type="evidence" value="ECO:0007669"/>
    <property type="project" value="InterPro"/>
</dbReference>
<dbReference type="GeneTree" id="ENSGT00390000007683"/>
<keyword evidence="3" id="KW-1185">Reference proteome</keyword>
<accession>A0A3B3TM39</accession>
<dbReference type="STRING" id="48699.ENSPLAP00000001668"/>